<reference evidence="1 2" key="1">
    <citation type="submission" date="2017-10" db="EMBL/GenBank/DDBJ databases">
        <title>Sedimentibacterium mangrovi gen. nov., sp. nov., a novel member of family Phyllobacteriacea isolated from mangrove sediment.</title>
        <authorList>
            <person name="Liao H."/>
            <person name="Tian Y."/>
        </authorList>
    </citation>
    <scope>NUCLEOTIDE SEQUENCE [LARGE SCALE GENOMIC DNA]</scope>
    <source>
        <strain evidence="1 2">X9-2-2</strain>
    </source>
</reference>
<evidence type="ECO:0000313" key="1">
    <source>
        <dbReference type="EMBL" id="PHP65235.1"/>
    </source>
</evidence>
<evidence type="ECO:0008006" key="3">
    <source>
        <dbReference type="Google" id="ProtNLM"/>
    </source>
</evidence>
<keyword evidence="2" id="KW-1185">Reference proteome</keyword>
<dbReference type="OrthoDB" id="7905807at2"/>
<gene>
    <name evidence="1" type="ORF">CSC94_20200</name>
</gene>
<dbReference type="SUPFAM" id="SSF55785">
    <property type="entry name" value="PYP-like sensor domain (PAS domain)"/>
    <property type="match status" value="1"/>
</dbReference>
<dbReference type="InterPro" id="IPR035965">
    <property type="entry name" value="PAS-like_dom_sf"/>
</dbReference>
<dbReference type="AlphaFoldDB" id="A0A2G1QI92"/>
<evidence type="ECO:0000313" key="2">
    <source>
        <dbReference type="Proteomes" id="UP000221168"/>
    </source>
</evidence>
<organism evidence="1 2">
    <name type="scientific">Zhengella mangrovi</name>
    <dbReference type="NCBI Taxonomy" id="1982044"/>
    <lineage>
        <taxon>Bacteria</taxon>
        <taxon>Pseudomonadati</taxon>
        <taxon>Pseudomonadota</taxon>
        <taxon>Alphaproteobacteria</taxon>
        <taxon>Hyphomicrobiales</taxon>
        <taxon>Notoacmeibacteraceae</taxon>
        <taxon>Zhengella</taxon>
    </lineage>
</organism>
<dbReference type="Proteomes" id="UP000221168">
    <property type="component" value="Unassembled WGS sequence"/>
</dbReference>
<dbReference type="Gene3D" id="3.30.450.20">
    <property type="entry name" value="PAS domain"/>
    <property type="match status" value="1"/>
</dbReference>
<name>A0A2G1QI92_9HYPH</name>
<dbReference type="RefSeq" id="WP_099308193.1">
    <property type="nucleotide sequence ID" value="NZ_PDVP01000017.1"/>
</dbReference>
<proteinExistence type="predicted"/>
<comment type="caution">
    <text evidence="1">The sequence shown here is derived from an EMBL/GenBank/DDBJ whole genome shotgun (WGS) entry which is preliminary data.</text>
</comment>
<accession>A0A2G1QI92</accession>
<sequence length="161" mass="18525">MSIKKPNPHLDLLKVEIKPRRVNAQDLNDIGLVDANLLDILAQFEEYGVWRFDIDDGLVYFSKDAAVLHGMVPQHGPIDLTRAVAAYHADDRHHVMECLEDAIERKSGFRFVLRIDENGRCDPPRIVETTGRYRLNRHGRPELYGTVRQVRTRVRSVSLNN</sequence>
<protein>
    <recommendedName>
        <fullName evidence="3">Diguanylate cyclase</fullName>
    </recommendedName>
</protein>
<dbReference type="EMBL" id="PDVP01000017">
    <property type="protein sequence ID" value="PHP65235.1"/>
    <property type="molecule type" value="Genomic_DNA"/>
</dbReference>